<dbReference type="RefSeq" id="WP_116390559.1">
    <property type="nucleotide sequence ID" value="NZ_QUQO01000001.1"/>
</dbReference>
<dbReference type="InterPro" id="IPR029063">
    <property type="entry name" value="SAM-dependent_MTases_sf"/>
</dbReference>
<evidence type="ECO:0000256" key="4">
    <source>
        <dbReference type="ARBA" id="ARBA00034521"/>
    </source>
</evidence>
<gene>
    <name evidence="11" type="ORF">DX908_00705</name>
</gene>
<evidence type="ECO:0000256" key="3">
    <source>
        <dbReference type="ARBA" id="ARBA00034487"/>
    </source>
</evidence>
<evidence type="ECO:0000256" key="8">
    <source>
        <dbReference type="ARBA" id="ARBA00048428"/>
    </source>
</evidence>
<dbReference type="CDD" id="cd02440">
    <property type="entry name" value="AdoMet_MTases"/>
    <property type="match status" value="1"/>
</dbReference>
<evidence type="ECO:0000256" key="7">
    <source>
        <dbReference type="ARBA" id="ARBA00047943"/>
    </source>
</evidence>
<evidence type="ECO:0000256" key="1">
    <source>
        <dbReference type="ARBA" id="ARBA00022679"/>
    </source>
</evidence>
<organism evidence="11 12">
    <name type="scientific">Parvularcula marina</name>
    <dbReference type="NCBI Taxonomy" id="2292771"/>
    <lineage>
        <taxon>Bacteria</taxon>
        <taxon>Pseudomonadati</taxon>
        <taxon>Pseudomonadota</taxon>
        <taxon>Alphaproteobacteria</taxon>
        <taxon>Parvularculales</taxon>
        <taxon>Parvularculaceae</taxon>
        <taxon>Parvularcula</taxon>
    </lineage>
</organism>
<dbReference type="InterPro" id="IPR026669">
    <property type="entry name" value="Arsenite_MeTrfase-like"/>
</dbReference>
<accession>A0A371REP6</accession>
<dbReference type="EC" id="2.1.1.137" evidence="4"/>
<feature type="region of interest" description="Disordered" evidence="9">
    <location>
        <begin position="248"/>
        <end position="275"/>
    </location>
</feature>
<keyword evidence="12" id="KW-1185">Reference proteome</keyword>
<dbReference type="GO" id="GO:0030791">
    <property type="term" value="F:arsenite methyltransferase activity"/>
    <property type="evidence" value="ECO:0007669"/>
    <property type="project" value="UniProtKB-EC"/>
</dbReference>
<dbReference type="PANTHER" id="PTHR43675:SF8">
    <property type="entry name" value="ARSENITE METHYLTRANSFERASE"/>
    <property type="match status" value="1"/>
</dbReference>
<proteinExistence type="inferred from homology"/>
<evidence type="ECO:0000313" key="11">
    <source>
        <dbReference type="EMBL" id="RFB03931.1"/>
    </source>
</evidence>
<comment type="catalytic activity">
    <reaction evidence="7">
        <text>arsenic triglutathione + 2 [thioredoxin]-dithiol + 2 S-adenosyl-L-methionine + H2O = dimethylarsinous acid + 2 [thioredoxin]-disulfide + 3 glutathione + 2 S-adenosyl-L-homocysteine + 2 H(+)</text>
        <dbReference type="Rhea" id="RHEA:69464"/>
        <dbReference type="Rhea" id="RHEA-COMP:10698"/>
        <dbReference type="Rhea" id="RHEA-COMP:10700"/>
        <dbReference type="ChEBI" id="CHEBI:15377"/>
        <dbReference type="ChEBI" id="CHEBI:15378"/>
        <dbReference type="ChEBI" id="CHEBI:23808"/>
        <dbReference type="ChEBI" id="CHEBI:29950"/>
        <dbReference type="ChEBI" id="CHEBI:50058"/>
        <dbReference type="ChEBI" id="CHEBI:57856"/>
        <dbReference type="ChEBI" id="CHEBI:57925"/>
        <dbReference type="ChEBI" id="CHEBI:59789"/>
        <dbReference type="ChEBI" id="CHEBI:183640"/>
        <dbReference type="EC" id="2.1.1.137"/>
    </reaction>
</comment>
<protein>
    <recommendedName>
        <fullName evidence="5">Arsenite methyltransferase</fullName>
        <ecNumber evidence="4">2.1.1.137</ecNumber>
    </recommendedName>
</protein>
<reference evidence="11 12" key="1">
    <citation type="submission" date="2018-08" db="EMBL/GenBank/DDBJ databases">
        <title>Parvularcula sp. SM1705, isolated from surface water of the South Sea China.</title>
        <authorList>
            <person name="Sun L."/>
        </authorList>
    </citation>
    <scope>NUCLEOTIDE SEQUENCE [LARGE SCALE GENOMIC DNA]</scope>
    <source>
        <strain evidence="11 12">SM1705</strain>
    </source>
</reference>
<dbReference type="PANTHER" id="PTHR43675">
    <property type="entry name" value="ARSENITE METHYLTRANSFERASE"/>
    <property type="match status" value="1"/>
</dbReference>
<dbReference type="InterPro" id="IPR025714">
    <property type="entry name" value="Methyltranfer_dom"/>
</dbReference>
<dbReference type="SUPFAM" id="SSF53335">
    <property type="entry name" value="S-adenosyl-L-methionine-dependent methyltransferases"/>
    <property type="match status" value="1"/>
</dbReference>
<comment type="catalytic activity">
    <reaction evidence="6">
        <text>arsenic triglutathione + [thioredoxin]-dithiol + S-adenosyl-L-methionine + 2 H2O = methylarsonous acid + [thioredoxin]-disulfide + 3 glutathione + S-adenosyl-L-homocysteine + H(+)</text>
        <dbReference type="Rhea" id="RHEA:69460"/>
        <dbReference type="Rhea" id="RHEA-COMP:10698"/>
        <dbReference type="Rhea" id="RHEA-COMP:10700"/>
        <dbReference type="ChEBI" id="CHEBI:15377"/>
        <dbReference type="ChEBI" id="CHEBI:15378"/>
        <dbReference type="ChEBI" id="CHEBI:17826"/>
        <dbReference type="ChEBI" id="CHEBI:29950"/>
        <dbReference type="ChEBI" id="CHEBI:50058"/>
        <dbReference type="ChEBI" id="CHEBI:57856"/>
        <dbReference type="ChEBI" id="CHEBI:57925"/>
        <dbReference type="ChEBI" id="CHEBI:59789"/>
        <dbReference type="ChEBI" id="CHEBI:183640"/>
        <dbReference type="EC" id="2.1.1.137"/>
    </reaction>
</comment>
<dbReference type="NCBIfam" id="NF008823">
    <property type="entry name" value="PRK11873.1"/>
    <property type="match status" value="1"/>
</dbReference>
<keyword evidence="11" id="KW-0489">Methyltransferase</keyword>
<evidence type="ECO:0000256" key="9">
    <source>
        <dbReference type="SAM" id="MobiDB-lite"/>
    </source>
</evidence>
<feature type="domain" description="Methyltransferase" evidence="10">
    <location>
        <begin position="66"/>
        <end position="209"/>
    </location>
</feature>
<dbReference type="AlphaFoldDB" id="A0A371REP6"/>
<dbReference type="InParanoid" id="A0A371REP6"/>
<dbReference type="EMBL" id="QUQO01000001">
    <property type="protein sequence ID" value="RFB03931.1"/>
    <property type="molecule type" value="Genomic_DNA"/>
</dbReference>
<evidence type="ECO:0000313" key="12">
    <source>
        <dbReference type="Proteomes" id="UP000264589"/>
    </source>
</evidence>
<evidence type="ECO:0000256" key="6">
    <source>
        <dbReference type="ARBA" id="ARBA00047941"/>
    </source>
</evidence>
<dbReference type="GO" id="GO:0032259">
    <property type="term" value="P:methylation"/>
    <property type="evidence" value="ECO:0007669"/>
    <property type="project" value="UniProtKB-KW"/>
</dbReference>
<dbReference type="Pfam" id="PF13847">
    <property type="entry name" value="Methyltransf_31"/>
    <property type="match status" value="1"/>
</dbReference>
<keyword evidence="2" id="KW-0949">S-adenosyl-L-methionine</keyword>
<comment type="catalytic activity">
    <reaction evidence="8">
        <text>arsenic triglutathione + 3 [thioredoxin]-dithiol + 3 S-adenosyl-L-methionine = trimethylarsine + 3 [thioredoxin]-disulfide + 3 glutathione + 3 S-adenosyl-L-homocysteine + 3 H(+)</text>
        <dbReference type="Rhea" id="RHEA:69432"/>
        <dbReference type="Rhea" id="RHEA-COMP:10698"/>
        <dbReference type="Rhea" id="RHEA-COMP:10700"/>
        <dbReference type="ChEBI" id="CHEBI:15378"/>
        <dbReference type="ChEBI" id="CHEBI:27130"/>
        <dbReference type="ChEBI" id="CHEBI:29950"/>
        <dbReference type="ChEBI" id="CHEBI:50058"/>
        <dbReference type="ChEBI" id="CHEBI:57856"/>
        <dbReference type="ChEBI" id="CHEBI:57925"/>
        <dbReference type="ChEBI" id="CHEBI:59789"/>
        <dbReference type="ChEBI" id="CHEBI:183640"/>
        <dbReference type="EC" id="2.1.1.137"/>
    </reaction>
</comment>
<sequence>MSEQLKSAVKDLYGATARGADVADAEGTARVAAAFGYSEEELAAIPEGSNLGLSCGNPTALANLREGEVVLDLGSGGGIDVFLAAKAVGATGKAIGLDMTEDMINLARKNADKTGIANAEFVLGDIEDMPIEAGSVDCIISNCVINLTTSKETAFKEMFRVLKPGGRVAISDIALKKELPAELKESVDAYVGCIAGAITSEEFLAGMNSAGFNDIKVVDAQVDLNAYGEVDGQSACCSPVAAEPETSSCCGPKDPEPAASSCCGPSEPAAKGTDVHDSLRETMKSYDLNDYAASVKVYAVKPA</sequence>
<dbReference type="Gene3D" id="3.40.50.150">
    <property type="entry name" value="Vaccinia Virus protein VP39"/>
    <property type="match status" value="1"/>
</dbReference>
<comment type="caution">
    <text evidence="11">The sequence shown here is derived from an EMBL/GenBank/DDBJ whole genome shotgun (WGS) entry which is preliminary data.</text>
</comment>
<evidence type="ECO:0000256" key="2">
    <source>
        <dbReference type="ARBA" id="ARBA00022691"/>
    </source>
</evidence>
<comment type="similarity">
    <text evidence="3">Belongs to the methyltransferase superfamily. Arsenite methyltransferase family.</text>
</comment>
<evidence type="ECO:0000259" key="10">
    <source>
        <dbReference type="Pfam" id="PF13847"/>
    </source>
</evidence>
<name>A0A371REP6_9PROT</name>
<dbReference type="Proteomes" id="UP000264589">
    <property type="component" value="Unassembled WGS sequence"/>
</dbReference>
<keyword evidence="1 11" id="KW-0808">Transferase</keyword>
<dbReference type="OrthoDB" id="9765084at2"/>
<evidence type="ECO:0000256" key="5">
    <source>
        <dbReference type="ARBA" id="ARBA00034545"/>
    </source>
</evidence>